<proteinExistence type="predicted"/>
<feature type="compositionally biased region" description="Basic and acidic residues" evidence="1">
    <location>
        <begin position="31"/>
        <end position="46"/>
    </location>
</feature>
<dbReference type="AlphaFoldDB" id="A0A1Q9ENG6"/>
<evidence type="ECO:0000313" key="3">
    <source>
        <dbReference type="Proteomes" id="UP000186817"/>
    </source>
</evidence>
<sequence length="96" mass="10743">MEHCTEKKELPKRAFEIHGLFAEALAQEQLQENRPKPPEKPPEGFHRGRAGLKFPPVPPSPSSNSKPKSLKDEPKLLLPNAPILPPPPPPPQRRPK</sequence>
<keyword evidence="3" id="KW-1185">Reference proteome</keyword>
<evidence type="ECO:0000313" key="2">
    <source>
        <dbReference type="EMBL" id="OLQ08963.1"/>
    </source>
</evidence>
<comment type="caution">
    <text evidence="2">The sequence shown here is derived from an EMBL/GenBank/DDBJ whole genome shotgun (WGS) entry which is preliminary data.</text>
</comment>
<name>A0A1Q9ENG6_SYMMI</name>
<protein>
    <submittedName>
        <fullName evidence="2">Uncharacterized protein</fullName>
    </submittedName>
</protein>
<evidence type="ECO:0000256" key="1">
    <source>
        <dbReference type="SAM" id="MobiDB-lite"/>
    </source>
</evidence>
<feature type="compositionally biased region" description="Pro residues" evidence="1">
    <location>
        <begin position="82"/>
        <end position="96"/>
    </location>
</feature>
<dbReference type="Proteomes" id="UP000186817">
    <property type="component" value="Unassembled WGS sequence"/>
</dbReference>
<gene>
    <name evidence="2" type="ORF">AK812_SmicGene7492</name>
</gene>
<dbReference type="EMBL" id="LSRX01000106">
    <property type="protein sequence ID" value="OLQ08963.1"/>
    <property type="molecule type" value="Genomic_DNA"/>
</dbReference>
<accession>A0A1Q9ENG6</accession>
<feature type="region of interest" description="Disordered" evidence="1">
    <location>
        <begin position="24"/>
        <end position="96"/>
    </location>
</feature>
<organism evidence="2 3">
    <name type="scientific">Symbiodinium microadriaticum</name>
    <name type="common">Dinoflagellate</name>
    <name type="synonym">Zooxanthella microadriatica</name>
    <dbReference type="NCBI Taxonomy" id="2951"/>
    <lineage>
        <taxon>Eukaryota</taxon>
        <taxon>Sar</taxon>
        <taxon>Alveolata</taxon>
        <taxon>Dinophyceae</taxon>
        <taxon>Suessiales</taxon>
        <taxon>Symbiodiniaceae</taxon>
        <taxon>Symbiodinium</taxon>
    </lineage>
</organism>
<reference evidence="2 3" key="1">
    <citation type="submission" date="2016-02" db="EMBL/GenBank/DDBJ databases">
        <title>Genome analysis of coral dinoflagellate symbionts highlights evolutionary adaptations to a symbiotic lifestyle.</title>
        <authorList>
            <person name="Aranda M."/>
            <person name="Li Y."/>
            <person name="Liew Y.J."/>
            <person name="Baumgarten S."/>
            <person name="Simakov O."/>
            <person name="Wilson M."/>
            <person name="Piel J."/>
            <person name="Ashoor H."/>
            <person name="Bougouffa S."/>
            <person name="Bajic V.B."/>
            <person name="Ryu T."/>
            <person name="Ravasi T."/>
            <person name="Bayer T."/>
            <person name="Micklem G."/>
            <person name="Kim H."/>
            <person name="Bhak J."/>
            <person name="Lajeunesse T.C."/>
            <person name="Voolstra C.R."/>
        </authorList>
    </citation>
    <scope>NUCLEOTIDE SEQUENCE [LARGE SCALE GENOMIC DNA]</scope>
    <source>
        <strain evidence="2 3">CCMP2467</strain>
    </source>
</reference>